<protein>
    <submittedName>
        <fullName evidence="2">Uncharacterized protein</fullName>
    </submittedName>
</protein>
<gene>
    <name evidence="2" type="ORF">L596_002553</name>
</gene>
<name>A0A4V6I7S0_STECR</name>
<reference evidence="2 3" key="1">
    <citation type="journal article" date="2015" name="Genome Biol.">
        <title>Comparative genomics of Steinernema reveals deeply conserved gene regulatory networks.</title>
        <authorList>
            <person name="Dillman A.R."/>
            <person name="Macchietto M."/>
            <person name="Porter C.F."/>
            <person name="Rogers A."/>
            <person name="Williams B."/>
            <person name="Antoshechkin I."/>
            <person name="Lee M.M."/>
            <person name="Goodwin Z."/>
            <person name="Lu X."/>
            <person name="Lewis E.E."/>
            <person name="Goodrich-Blair H."/>
            <person name="Stock S.P."/>
            <person name="Adams B.J."/>
            <person name="Sternberg P.W."/>
            <person name="Mortazavi A."/>
        </authorList>
    </citation>
    <scope>NUCLEOTIDE SEQUENCE [LARGE SCALE GENOMIC DNA]</scope>
    <source>
        <strain evidence="2 3">ALL</strain>
    </source>
</reference>
<keyword evidence="1" id="KW-0175">Coiled coil</keyword>
<evidence type="ECO:0000256" key="1">
    <source>
        <dbReference type="SAM" id="Coils"/>
    </source>
</evidence>
<accession>A0A4V6I7S0</accession>
<evidence type="ECO:0000313" key="3">
    <source>
        <dbReference type="Proteomes" id="UP000298663"/>
    </source>
</evidence>
<organism evidence="2 3">
    <name type="scientific">Steinernema carpocapsae</name>
    <name type="common">Entomopathogenic nematode</name>
    <dbReference type="NCBI Taxonomy" id="34508"/>
    <lineage>
        <taxon>Eukaryota</taxon>
        <taxon>Metazoa</taxon>
        <taxon>Ecdysozoa</taxon>
        <taxon>Nematoda</taxon>
        <taxon>Chromadorea</taxon>
        <taxon>Rhabditida</taxon>
        <taxon>Tylenchina</taxon>
        <taxon>Panagrolaimomorpha</taxon>
        <taxon>Strongyloidoidea</taxon>
        <taxon>Steinernematidae</taxon>
        <taxon>Steinernema</taxon>
    </lineage>
</organism>
<dbReference type="AlphaFoldDB" id="A0A4V6I7S0"/>
<proteinExistence type="predicted"/>
<sequence length="166" mass="19449">MLQRVCARWDWNRTNLENLAGILSPNSLKLVLYECSKVAFSPCVNRPLFRELFLFFWCFCRAWTNDGCSKGYMVRISRRSVAAKEALETRRKEALKENVELRAEVDRLKGRVNDMTSLVDALKHALKHQKMKNNSRKWTNLSEFGLKMLARCSSFVLSVYRRAHTR</sequence>
<keyword evidence="3" id="KW-1185">Reference proteome</keyword>
<dbReference type="EMBL" id="AZBU02000001">
    <property type="protein sequence ID" value="TMS35083.1"/>
    <property type="molecule type" value="Genomic_DNA"/>
</dbReference>
<reference evidence="2 3" key="2">
    <citation type="journal article" date="2019" name="G3 (Bethesda)">
        <title>Hybrid Assembly of the Genome of the Entomopathogenic Nematode Steinernema carpocapsae Identifies the X-Chromosome.</title>
        <authorList>
            <person name="Serra L."/>
            <person name="Macchietto M."/>
            <person name="Macias-Munoz A."/>
            <person name="McGill C.J."/>
            <person name="Rodriguez I.M."/>
            <person name="Rodriguez B."/>
            <person name="Murad R."/>
            <person name="Mortazavi A."/>
        </authorList>
    </citation>
    <scope>NUCLEOTIDE SEQUENCE [LARGE SCALE GENOMIC DNA]</scope>
    <source>
        <strain evidence="2 3">ALL</strain>
    </source>
</reference>
<evidence type="ECO:0000313" key="2">
    <source>
        <dbReference type="EMBL" id="TMS35083.1"/>
    </source>
</evidence>
<feature type="coiled-coil region" evidence="1">
    <location>
        <begin position="84"/>
        <end position="118"/>
    </location>
</feature>
<comment type="caution">
    <text evidence="2">The sequence shown here is derived from an EMBL/GenBank/DDBJ whole genome shotgun (WGS) entry which is preliminary data.</text>
</comment>
<dbReference type="Proteomes" id="UP000298663">
    <property type="component" value="Chromosome X"/>
</dbReference>
<dbReference type="EMBL" id="CM016762">
    <property type="protein sequence ID" value="TMS35083.1"/>
    <property type="molecule type" value="Genomic_DNA"/>
</dbReference>